<dbReference type="Gene3D" id="2.40.100.10">
    <property type="entry name" value="Cyclophilin-like"/>
    <property type="match status" value="1"/>
</dbReference>
<dbReference type="CDD" id="cd00317">
    <property type="entry name" value="cyclophilin"/>
    <property type="match status" value="1"/>
</dbReference>
<keyword evidence="2 4" id="KW-0697">Rotamase</keyword>
<comment type="caution">
    <text evidence="6">The sequence shown here is derived from an EMBL/GenBank/DDBJ whole genome shotgun (WGS) entry which is preliminary data.</text>
</comment>
<keyword evidence="3 4" id="KW-0413">Isomerase</keyword>
<organism evidence="6 7">
    <name type="scientific">Levilinea saccharolytica</name>
    <dbReference type="NCBI Taxonomy" id="229921"/>
    <lineage>
        <taxon>Bacteria</taxon>
        <taxon>Bacillati</taxon>
        <taxon>Chloroflexota</taxon>
        <taxon>Anaerolineae</taxon>
        <taxon>Anaerolineales</taxon>
        <taxon>Anaerolineaceae</taxon>
        <taxon>Levilinea</taxon>
    </lineage>
</organism>
<evidence type="ECO:0000313" key="7">
    <source>
        <dbReference type="Proteomes" id="UP000050501"/>
    </source>
</evidence>
<dbReference type="PROSITE" id="PS50072">
    <property type="entry name" value="CSA_PPIASE_2"/>
    <property type="match status" value="1"/>
</dbReference>
<dbReference type="InterPro" id="IPR020892">
    <property type="entry name" value="Cyclophilin-type_PPIase_CS"/>
</dbReference>
<feature type="domain" description="PPIase cyclophilin-type" evidence="5">
    <location>
        <begin position="55"/>
        <end position="207"/>
    </location>
</feature>
<reference evidence="6 7" key="1">
    <citation type="submission" date="2015-07" db="EMBL/GenBank/DDBJ databases">
        <title>Genome sequence of Levilinea saccharolytica DSM 16555.</title>
        <authorList>
            <person name="Hemp J."/>
            <person name="Ward L.M."/>
            <person name="Pace L.A."/>
            <person name="Fischer W.W."/>
        </authorList>
    </citation>
    <scope>NUCLEOTIDE SEQUENCE [LARGE SCALE GENOMIC DNA]</scope>
    <source>
        <strain evidence="6 7">KIBI-1</strain>
    </source>
</reference>
<evidence type="ECO:0000256" key="1">
    <source>
        <dbReference type="ARBA" id="ARBA00002388"/>
    </source>
</evidence>
<dbReference type="PANTHER" id="PTHR45625">
    <property type="entry name" value="PEPTIDYL-PROLYL CIS-TRANS ISOMERASE-RELATED"/>
    <property type="match status" value="1"/>
</dbReference>
<protein>
    <recommendedName>
        <fullName evidence="4">Peptidyl-prolyl cis-trans isomerase</fullName>
        <shortName evidence="4">PPIase</shortName>
        <ecNumber evidence="4">5.2.1.8</ecNumber>
    </recommendedName>
</protein>
<comment type="function">
    <text evidence="1 4">PPIases accelerate the folding of proteins. It catalyzes the cis-trans isomerization of proline imidic peptide bonds in oligopeptides.</text>
</comment>
<dbReference type="PRINTS" id="PR00153">
    <property type="entry name" value="CSAPPISMRASE"/>
</dbReference>
<accession>A0A0P6XSP0</accession>
<dbReference type="EMBL" id="LGCM01000065">
    <property type="protein sequence ID" value="KPL75787.1"/>
    <property type="molecule type" value="Genomic_DNA"/>
</dbReference>
<comment type="catalytic activity">
    <reaction evidence="4">
        <text>[protein]-peptidylproline (omega=180) = [protein]-peptidylproline (omega=0)</text>
        <dbReference type="Rhea" id="RHEA:16237"/>
        <dbReference type="Rhea" id="RHEA-COMP:10747"/>
        <dbReference type="Rhea" id="RHEA-COMP:10748"/>
        <dbReference type="ChEBI" id="CHEBI:83833"/>
        <dbReference type="ChEBI" id="CHEBI:83834"/>
        <dbReference type="EC" id="5.2.1.8"/>
    </reaction>
</comment>
<evidence type="ECO:0000313" key="6">
    <source>
        <dbReference type="EMBL" id="KPL75787.1"/>
    </source>
</evidence>
<dbReference type="AlphaFoldDB" id="A0A0P6XSP0"/>
<dbReference type="EC" id="5.2.1.8" evidence="4"/>
<dbReference type="InterPro" id="IPR029000">
    <property type="entry name" value="Cyclophilin-like_dom_sf"/>
</dbReference>
<keyword evidence="7" id="KW-1185">Reference proteome</keyword>
<dbReference type="SUPFAM" id="SSF50891">
    <property type="entry name" value="Cyclophilin-like"/>
    <property type="match status" value="1"/>
</dbReference>
<evidence type="ECO:0000256" key="3">
    <source>
        <dbReference type="ARBA" id="ARBA00023235"/>
    </source>
</evidence>
<dbReference type="InterPro" id="IPR044666">
    <property type="entry name" value="Cyclophilin_A-like"/>
</dbReference>
<dbReference type="GO" id="GO:0006457">
    <property type="term" value="P:protein folding"/>
    <property type="evidence" value="ECO:0007669"/>
    <property type="project" value="InterPro"/>
</dbReference>
<evidence type="ECO:0000259" key="5">
    <source>
        <dbReference type="PROSITE" id="PS50072"/>
    </source>
</evidence>
<name>A0A0P6XSP0_9CHLR</name>
<dbReference type="PANTHER" id="PTHR45625:SF4">
    <property type="entry name" value="PEPTIDYLPROLYL ISOMERASE DOMAIN AND WD REPEAT-CONTAINING PROTEIN 1"/>
    <property type="match status" value="1"/>
</dbReference>
<evidence type="ECO:0000256" key="2">
    <source>
        <dbReference type="ARBA" id="ARBA00023110"/>
    </source>
</evidence>
<dbReference type="InterPro" id="IPR002130">
    <property type="entry name" value="Cyclophilin-type_PPIase_dom"/>
</dbReference>
<dbReference type="PROSITE" id="PS00170">
    <property type="entry name" value="CSA_PPIASE_1"/>
    <property type="match status" value="1"/>
</dbReference>
<dbReference type="STRING" id="229921.ADN01_17365"/>
<comment type="similarity">
    <text evidence="4">Belongs to the cyclophilin-type PPIase family.</text>
</comment>
<dbReference type="Pfam" id="PF00160">
    <property type="entry name" value="Pro_isomerase"/>
    <property type="match status" value="1"/>
</dbReference>
<dbReference type="Proteomes" id="UP000050501">
    <property type="component" value="Unassembled WGS sequence"/>
</dbReference>
<dbReference type="PATRIC" id="fig|229921.5.peg.95"/>
<evidence type="ECO:0000256" key="4">
    <source>
        <dbReference type="RuleBase" id="RU363019"/>
    </source>
</evidence>
<proteinExistence type="inferred from homology"/>
<gene>
    <name evidence="6" type="ORF">ADN01_17365</name>
</gene>
<dbReference type="GO" id="GO:0003755">
    <property type="term" value="F:peptidyl-prolyl cis-trans isomerase activity"/>
    <property type="evidence" value="ECO:0007669"/>
    <property type="project" value="UniProtKB-UniRule"/>
</dbReference>
<sequence length="207" mass="22063">MAAVAVLVVALIVVLLVIALPKKAAAPAETGEMPVLVGTKTYSGQPPMLIDPTKRYTATVKMAKGGEFVIELYPDKAPITVNSFVFLAREKYFDGVTFHRVLEGFMAQGGDPTGTGGGGPGYKFVNEDSDLTFDKAGVVAMANAGRDTNGSQFFITFQPTPQLNGGYTIFGQVTSGMDVVNGITRRDPEQNPDFTGDVIESITIQEF</sequence>